<comment type="caution">
    <text evidence="2">The sequence shown here is derived from an EMBL/GenBank/DDBJ whole genome shotgun (WGS) entry which is preliminary data.</text>
</comment>
<keyword evidence="2" id="KW-0547">Nucleotide-binding</keyword>
<accession>A0ABT6A615</accession>
<dbReference type="GO" id="GO:0005524">
    <property type="term" value="F:ATP binding"/>
    <property type="evidence" value="ECO:0007669"/>
    <property type="project" value="UniProtKB-KW"/>
</dbReference>
<proteinExistence type="predicted"/>
<protein>
    <submittedName>
        <fullName evidence="2">ATP-binding protein</fullName>
    </submittedName>
</protein>
<evidence type="ECO:0000259" key="1">
    <source>
        <dbReference type="Pfam" id="PF13401"/>
    </source>
</evidence>
<dbReference type="PANTHER" id="PTHR35894:SF1">
    <property type="entry name" value="PHOSPHORIBULOKINASE _ URIDINE KINASE FAMILY"/>
    <property type="match status" value="1"/>
</dbReference>
<gene>
    <name evidence="2" type="ORF">P3H78_15925</name>
</gene>
<dbReference type="InterPro" id="IPR027417">
    <property type="entry name" value="P-loop_NTPase"/>
</dbReference>
<evidence type="ECO:0000313" key="2">
    <source>
        <dbReference type="EMBL" id="MDF3300091.1"/>
    </source>
</evidence>
<evidence type="ECO:0000313" key="3">
    <source>
        <dbReference type="Proteomes" id="UP001221150"/>
    </source>
</evidence>
<organism evidence="2 3">
    <name type="scientific">Streptomyces tropicalis</name>
    <dbReference type="NCBI Taxonomy" id="3034234"/>
    <lineage>
        <taxon>Bacteria</taxon>
        <taxon>Bacillati</taxon>
        <taxon>Actinomycetota</taxon>
        <taxon>Actinomycetes</taxon>
        <taxon>Kitasatosporales</taxon>
        <taxon>Streptomycetaceae</taxon>
        <taxon>Streptomyces</taxon>
    </lineage>
</organism>
<dbReference type="Pfam" id="PF13401">
    <property type="entry name" value="AAA_22"/>
    <property type="match status" value="1"/>
</dbReference>
<sequence>MTTLNSTPSAPHYLSLPDARPVTTQAVRAATHALDNALHEQSMMCLTADPGVGKTFTLYILCEQRPTLPALRLLPRPQARPEDLRHSLHHALNLPGDPPQDAGICDDYLRHALARPPRLLAIDEAHQLSASCIEYLRYLHDDPVPQVTILLLASRPRLRALRSQRALLSRVATWHYMEPLAPDEVLTMLPAFHPLWQNAPSRTLAHLDDMWGHGNLRRWAALTHQLQAHRRRHPGHLPDPGALLRRLQPRLAPTS</sequence>
<dbReference type="EMBL" id="JARJBB010000007">
    <property type="protein sequence ID" value="MDF3300091.1"/>
    <property type="molecule type" value="Genomic_DNA"/>
</dbReference>
<reference evidence="2 3" key="1">
    <citation type="submission" date="2023-03" db="EMBL/GenBank/DDBJ databases">
        <title>Draft genome sequence of Streptomyces sp. K1PA1 isolated from peat swamp forest in Thailand.</title>
        <authorList>
            <person name="Klaysubun C."/>
            <person name="Duangmal K."/>
        </authorList>
    </citation>
    <scope>NUCLEOTIDE SEQUENCE [LARGE SCALE GENOMIC DNA]</scope>
    <source>
        <strain evidence="2 3">K1PA1</strain>
    </source>
</reference>
<dbReference type="Gene3D" id="3.40.50.300">
    <property type="entry name" value="P-loop containing nucleotide triphosphate hydrolases"/>
    <property type="match status" value="1"/>
</dbReference>
<name>A0ABT6A615_9ACTN</name>
<keyword evidence="2" id="KW-0067">ATP-binding</keyword>
<dbReference type="SUPFAM" id="SSF52540">
    <property type="entry name" value="P-loop containing nucleoside triphosphate hydrolases"/>
    <property type="match status" value="1"/>
</dbReference>
<dbReference type="RefSeq" id="WP_276109646.1">
    <property type="nucleotide sequence ID" value="NZ_JARJBB010000007.1"/>
</dbReference>
<dbReference type="InterPro" id="IPR049945">
    <property type="entry name" value="AAA_22"/>
</dbReference>
<dbReference type="Proteomes" id="UP001221150">
    <property type="component" value="Unassembled WGS sequence"/>
</dbReference>
<feature type="domain" description="ORC1/DEAH AAA+ ATPase" evidence="1">
    <location>
        <begin position="40"/>
        <end position="153"/>
    </location>
</feature>
<dbReference type="InterPro" id="IPR052026">
    <property type="entry name" value="ExeA_AAA_ATPase_DNA-bind"/>
</dbReference>
<keyword evidence="3" id="KW-1185">Reference proteome</keyword>
<dbReference type="PANTHER" id="PTHR35894">
    <property type="entry name" value="GENERAL SECRETION PATHWAY PROTEIN A-RELATED"/>
    <property type="match status" value="1"/>
</dbReference>